<dbReference type="AlphaFoldDB" id="D8DV10"/>
<gene>
    <name evidence="1" type="ORF">PBR_0382</name>
</gene>
<name>D8DV10_9BACT</name>
<comment type="caution">
    <text evidence="1">The sequence shown here is derived from an EMBL/GenBank/DDBJ whole genome shotgun (WGS) entry which is preliminary data.</text>
</comment>
<sequence>HNLFWPIPNSAITANNQGQLRQNYGYDGYSDAIPMWTNWEDAVADEQ</sequence>
<accession>D8DV10</accession>
<proteinExistence type="predicted"/>
<dbReference type="STRING" id="77095.SAMN05216455_10358"/>
<keyword evidence="2" id="KW-1185">Reference proteome</keyword>
<dbReference type="Proteomes" id="UP000004524">
    <property type="component" value="Unassembled WGS sequence"/>
</dbReference>
<reference evidence="1 2" key="1">
    <citation type="journal article" date="2010" name="Microb. Ecol.">
        <title>Comparative genome analysis of Prevotella ruminicola and Prevotella bryantii: insights into their environmental niche.</title>
        <authorList>
            <consortium name="North American Consortium for Rumen Bacteria"/>
            <person name="Purushe J."/>
            <person name="Fouts D.E."/>
            <person name="Morrison M."/>
            <person name="White B.A."/>
            <person name="Mackie R.I."/>
            <person name="Coutinho P.M."/>
            <person name="Henrissat B."/>
            <person name="Nelson K.E."/>
        </authorList>
    </citation>
    <scope>NUCLEOTIDE SEQUENCE [LARGE SCALE GENOMIC DNA]</scope>
    <source>
        <strain evidence="1 2">B14</strain>
    </source>
</reference>
<feature type="non-terminal residue" evidence="1">
    <location>
        <position position="1"/>
    </location>
</feature>
<dbReference type="EMBL" id="ADWO01000029">
    <property type="protein sequence ID" value="EFI72719.1"/>
    <property type="molecule type" value="Genomic_DNA"/>
</dbReference>
<organism evidence="1 2">
    <name type="scientific">Segatella baroniae B14</name>
    <dbReference type="NCBI Taxonomy" id="752555"/>
    <lineage>
        <taxon>Bacteria</taxon>
        <taxon>Pseudomonadati</taxon>
        <taxon>Bacteroidota</taxon>
        <taxon>Bacteroidia</taxon>
        <taxon>Bacteroidales</taxon>
        <taxon>Prevotellaceae</taxon>
        <taxon>Segatella</taxon>
    </lineage>
</organism>
<evidence type="ECO:0000313" key="2">
    <source>
        <dbReference type="Proteomes" id="UP000004524"/>
    </source>
</evidence>
<protein>
    <submittedName>
        <fullName evidence="1">Uncharacterized protein</fullName>
    </submittedName>
</protein>
<evidence type="ECO:0000313" key="1">
    <source>
        <dbReference type="EMBL" id="EFI72719.1"/>
    </source>
</evidence>